<sequence>MCADFDISKLPRAAEEAPRPGPSLRGRLAALDMRLFENAAEKRWPGAERILPGLSRAANHGVLWFAVGGALAATGSPRARRAALRGVASLALASATINTLGKRSG</sequence>
<feature type="compositionally biased region" description="Basic and acidic residues" evidence="1">
    <location>
        <begin position="1"/>
        <end position="18"/>
    </location>
</feature>
<feature type="region of interest" description="Disordered" evidence="1">
    <location>
        <begin position="1"/>
        <end position="25"/>
    </location>
</feature>
<proteinExistence type="predicted"/>
<dbReference type="EMBL" id="JAOZYB010000159">
    <property type="protein sequence ID" value="MEB3962603.1"/>
    <property type="molecule type" value="Genomic_DNA"/>
</dbReference>
<keyword evidence="3" id="KW-1185">Reference proteome</keyword>
<feature type="non-terminal residue" evidence="2">
    <location>
        <position position="105"/>
    </location>
</feature>
<dbReference type="Proteomes" id="UP001352223">
    <property type="component" value="Unassembled WGS sequence"/>
</dbReference>
<organism evidence="2 3">
    <name type="scientific">Streptomyces kunmingensis</name>
    <dbReference type="NCBI Taxonomy" id="68225"/>
    <lineage>
        <taxon>Bacteria</taxon>
        <taxon>Bacillati</taxon>
        <taxon>Actinomycetota</taxon>
        <taxon>Actinomycetes</taxon>
        <taxon>Kitasatosporales</taxon>
        <taxon>Streptomycetaceae</taxon>
        <taxon>Streptomyces</taxon>
    </lineage>
</organism>
<name>A0ABU6CD06_9ACTN</name>
<dbReference type="SUPFAM" id="SSF48317">
    <property type="entry name" value="Acid phosphatase/Vanadium-dependent haloperoxidase"/>
    <property type="match status" value="1"/>
</dbReference>
<evidence type="ECO:0000313" key="2">
    <source>
        <dbReference type="EMBL" id="MEB3962603.1"/>
    </source>
</evidence>
<comment type="caution">
    <text evidence="2">The sequence shown here is derived from an EMBL/GenBank/DDBJ whole genome shotgun (WGS) entry which is preliminary data.</text>
</comment>
<evidence type="ECO:0000256" key="1">
    <source>
        <dbReference type="SAM" id="MobiDB-lite"/>
    </source>
</evidence>
<accession>A0ABU6CD06</accession>
<protein>
    <submittedName>
        <fullName evidence="2">Phosphoesterase</fullName>
    </submittedName>
</protein>
<dbReference type="InterPro" id="IPR036938">
    <property type="entry name" value="PAP2/HPO_sf"/>
</dbReference>
<reference evidence="2 3" key="1">
    <citation type="submission" date="2022-10" db="EMBL/GenBank/DDBJ databases">
        <authorList>
            <person name="Xie J."/>
            <person name="Shen N."/>
        </authorList>
    </citation>
    <scope>NUCLEOTIDE SEQUENCE [LARGE SCALE GENOMIC DNA]</scope>
    <source>
        <strain evidence="2 3">DSM 41681</strain>
    </source>
</reference>
<gene>
    <name evidence="2" type="ORF">OKJ48_20445</name>
</gene>
<evidence type="ECO:0000313" key="3">
    <source>
        <dbReference type="Proteomes" id="UP001352223"/>
    </source>
</evidence>